<sequence>MTGGSGQRLINHSSSLKTVSSSSLHFSSSLFLSLSLSEFSGSQRTSRCSFSSCINKLRSQNCELFLSLVEELLRSAISCV</sequence>
<evidence type="ECO:0000313" key="1">
    <source>
        <dbReference type="EMBL" id="KAI3749648.1"/>
    </source>
</evidence>
<reference evidence="2" key="1">
    <citation type="journal article" date="2022" name="Mol. Ecol. Resour.">
        <title>The genomes of chicory, endive, great burdock and yacon provide insights into Asteraceae palaeo-polyploidization history and plant inulin production.</title>
        <authorList>
            <person name="Fan W."/>
            <person name="Wang S."/>
            <person name="Wang H."/>
            <person name="Wang A."/>
            <person name="Jiang F."/>
            <person name="Liu H."/>
            <person name="Zhao H."/>
            <person name="Xu D."/>
            <person name="Zhang Y."/>
        </authorList>
    </citation>
    <scope>NUCLEOTIDE SEQUENCE [LARGE SCALE GENOMIC DNA]</scope>
    <source>
        <strain evidence="2">cv. Punajuju</strain>
    </source>
</reference>
<evidence type="ECO:0000313" key="2">
    <source>
        <dbReference type="Proteomes" id="UP001055811"/>
    </source>
</evidence>
<dbReference type="Proteomes" id="UP001055811">
    <property type="component" value="Linkage Group LG04"/>
</dbReference>
<name>A0ACB9DSH6_CICIN</name>
<reference evidence="1 2" key="2">
    <citation type="journal article" date="2022" name="Mol. Ecol. Resour.">
        <title>The genomes of chicory, endive, great burdock and yacon provide insights into Asteraceae paleo-polyploidization history and plant inulin production.</title>
        <authorList>
            <person name="Fan W."/>
            <person name="Wang S."/>
            <person name="Wang H."/>
            <person name="Wang A."/>
            <person name="Jiang F."/>
            <person name="Liu H."/>
            <person name="Zhao H."/>
            <person name="Xu D."/>
            <person name="Zhang Y."/>
        </authorList>
    </citation>
    <scope>NUCLEOTIDE SEQUENCE [LARGE SCALE GENOMIC DNA]</scope>
    <source>
        <strain evidence="2">cv. Punajuju</strain>
        <tissue evidence="1">Leaves</tissue>
    </source>
</reference>
<dbReference type="EMBL" id="CM042012">
    <property type="protein sequence ID" value="KAI3749648.1"/>
    <property type="molecule type" value="Genomic_DNA"/>
</dbReference>
<proteinExistence type="predicted"/>
<accession>A0ACB9DSH6</accession>
<keyword evidence="2" id="KW-1185">Reference proteome</keyword>
<protein>
    <submittedName>
        <fullName evidence="1">Uncharacterized protein</fullName>
    </submittedName>
</protein>
<gene>
    <name evidence="1" type="ORF">L2E82_20264</name>
</gene>
<organism evidence="1 2">
    <name type="scientific">Cichorium intybus</name>
    <name type="common">Chicory</name>
    <dbReference type="NCBI Taxonomy" id="13427"/>
    <lineage>
        <taxon>Eukaryota</taxon>
        <taxon>Viridiplantae</taxon>
        <taxon>Streptophyta</taxon>
        <taxon>Embryophyta</taxon>
        <taxon>Tracheophyta</taxon>
        <taxon>Spermatophyta</taxon>
        <taxon>Magnoliopsida</taxon>
        <taxon>eudicotyledons</taxon>
        <taxon>Gunneridae</taxon>
        <taxon>Pentapetalae</taxon>
        <taxon>asterids</taxon>
        <taxon>campanulids</taxon>
        <taxon>Asterales</taxon>
        <taxon>Asteraceae</taxon>
        <taxon>Cichorioideae</taxon>
        <taxon>Cichorieae</taxon>
        <taxon>Cichoriinae</taxon>
        <taxon>Cichorium</taxon>
    </lineage>
</organism>
<comment type="caution">
    <text evidence="1">The sequence shown here is derived from an EMBL/GenBank/DDBJ whole genome shotgun (WGS) entry which is preliminary data.</text>
</comment>